<evidence type="ECO:0000313" key="1">
    <source>
        <dbReference type="EMBL" id="GHO55508.1"/>
    </source>
</evidence>
<sequence length="171" mass="19282">MNINELHTLYTDLAEYHTEDTVEQEAYRACATFLENFHGTPFILSAEKAAKRVIGWAKKSLKTEWETLRTTKDEHERHIALFKVRRCQTRIAIYTDFLANIKLLTTTEWEQPAQEPAEEPAEVIGYTTCGVDVCPVCAEAHGFDTDGVWTPILATDGRPKLTACAAINHGK</sequence>
<accession>A0ABQ3URY8</accession>
<gene>
    <name evidence="1" type="ORF">KSB_39830</name>
</gene>
<comment type="caution">
    <text evidence="1">The sequence shown here is derived from an EMBL/GenBank/DDBJ whole genome shotgun (WGS) entry which is preliminary data.</text>
</comment>
<organism evidence="1 2">
    <name type="scientific">Ktedonobacter robiniae</name>
    <dbReference type="NCBI Taxonomy" id="2778365"/>
    <lineage>
        <taxon>Bacteria</taxon>
        <taxon>Bacillati</taxon>
        <taxon>Chloroflexota</taxon>
        <taxon>Ktedonobacteria</taxon>
        <taxon>Ktedonobacterales</taxon>
        <taxon>Ktedonobacteraceae</taxon>
        <taxon>Ktedonobacter</taxon>
    </lineage>
</organism>
<proteinExistence type="predicted"/>
<name>A0ABQ3URY8_9CHLR</name>
<dbReference type="EMBL" id="BNJG01000001">
    <property type="protein sequence ID" value="GHO55508.1"/>
    <property type="molecule type" value="Genomic_DNA"/>
</dbReference>
<protein>
    <submittedName>
        <fullName evidence="1">Uncharacterized protein</fullName>
    </submittedName>
</protein>
<dbReference type="Proteomes" id="UP000654345">
    <property type="component" value="Unassembled WGS sequence"/>
</dbReference>
<keyword evidence="2" id="KW-1185">Reference proteome</keyword>
<dbReference type="RefSeq" id="WP_201372085.1">
    <property type="nucleotide sequence ID" value="NZ_BNJG01000001.1"/>
</dbReference>
<evidence type="ECO:0000313" key="2">
    <source>
        <dbReference type="Proteomes" id="UP000654345"/>
    </source>
</evidence>
<reference evidence="1 2" key="1">
    <citation type="journal article" date="2021" name="Int. J. Syst. Evol. Microbiol.">
        <title>Reticulibacter mediterranei gen. nov., sp. nov., within the new family Reticulibacteraceae fam. nov., and Ktedonospora formicarum gen. nov., sp. nov., Ktedonobacter robiniae sp. nov., Dictyobacter formicarum sp. nov. and Dictyobacter arantiisoli sp. nov., belonging to the class Ktedonobacteria.</title>
        <authorList>
            <person name="Yabe S."/>
            <person name="Zheng Y."/>
            <person name="Wang C.M."/>
            <person name="Sakai Y."/>
            <person name="Abe K."/>
            <person name="Yokota A."/>
            <person name="Donadio S."/>
            <person name="Cavaletti L."/>
            <person name="Monciardini P."/>
        </authorList>
    </citation>
    <scope>NUCLEOTIDE SEQUENCE [LARGE SCALE GENOMIC DNA]</scope>
    <source>
        <strain evidence="1 2">SOSP1-30</strain>
    </source>
</reference>